<evidence type="ECO:0000256" key="8">
    <source>
        <dbReference type="ARBA" id="ARBA00023157"/>
    </source>
</evidence>
<gene>
    <name evidence="15" type="primary">LOC100313715</name>
</gene>
<dbReference type="GeneID" id="100313715"/>
<sequence>MVLLKSDWLSLFMCLCQILSLIGKNHVSSAITKVCPRGCKTCSTFNGCITCRPRLFLLLHRSDMKHIGICTHACPIGFYGQRGVDMSRCYRCRVDNCEECFSRNFCTRCKSPYFLCNGECVESCPDGTYPDEKTGECRRTVDCEVATWSGWGMCLKMAKTCGFKWGLETRTREVLIQPTFNGRYCPTITESRQCRMKPRHCPDHINSSEPKPAVEENAIETKKTNKRPQETRKKKNNSIVRRRRRRKKERRRWRRRNRKSEKKRERIQKQTLTA</sequence>
<dbReference type="SUPFAM" id="SSF82895">
    <property type="entry name" value="TSP-1 type 1 repeat"/>
    <property type="match status" value="1"/>
</dbReference>
<dbReference type="KEGG" id="sko:100313715"/>
<protein>
    <submittedName>
        <fullName evidence="13 15">R-spondin</fullName>
    </submittedName>
</protein>
<dbReference type="PANTHER" id="PTHR46987">
    <property type="entry name" value="NEUROHYPOPHYSIAL HORMONES, N-TERMINAL DOMAIN CONTAINING PROTEIN"/>
    <property type="match status" value="1"/>
</dbReference>
<evidence type="ECO:0000256" key="6">
    <source>
        <dbReference type="ARBA" id="ARBA00022687"/>
    </source>
</evidence>
<dbReference type="GO" id="GO:0005576">
    <property type="term" value="C:extracellular region"/>
    <property type="evidence" value="ECO:0007669"/>
    <property type="project" value="UniProtKB-SubCell"/>
</dbReference>
<organism evidence="13">
    <name type="scientific">Saccoglossus kowalevskii</name>
    <name type="common">Acorn worm</name>
    <dbReference type="NCBI Taxonomy" id="10224"/>
    <lineage>
        <taxon>Eukaryota</taxon>
        <taxon>Metazoa</taxon>
        <taxon>Hemichordata</taxon>
        <taxon>Enteropneusta</taxon>
        <taxon>Harrimaniidae</taxon>
        <taxon>Saccoglossus</taxon>
    </lineage>
</organism>
<keyword evidence="7 11" id="KW-0732">Signal</keyword>
<keyword evidence="14" id="KW-1185">Reference proteome</keyword>
<keyword evidence="8" id="KW-1015">Disulfide bond</keyword>
<dbReference type="PROSITE" id="PS50092">
    <property type="entry name" value="TSP1"/>
    <property type="match status" value="1"/>
</dbReference>
<dbReference type="OrthoDB" id="10257656at2759"/>
<evidence type="ECO:0000256" key="11">
    <source>
        <dbReference type="SAM" id="SignalP"/>
    </source>
</evidence>
<dbReference type="InterPro" id="IPR051514">
    <property type="entry name" value="R-spondin"/>
</dbReference>
<reference evidence="15" key="2">
    <citation type="submission" date="2025-05" db="UniProtKB">
        <authorList>
            <consortium name="RefSeq"/>
        </authorList>
    </citation>
    <scope>IDENTIFICATION</scope>
</reference>
<dbReference type="GO" id="GO:0008201">
    <property type="term" value="F:heparin binding"/>
    <property type="evidence" value="ECO:0007669"/>
    <property type="project" value="UniProtKB-KW"/>
</dbReference>
<dbReference type="Gene3D" id="2.10.220.10">
    <property type="entry name" value="Hormone Receptor, Insulin-like Growth Factor Receptor 1, Chain A, domain 2"/>
    <property type="match status" value="1"/>
</dbReference>
<evidence type="ECO:0000259" key="12">
    <source>
        <dbReference type="Pfam" id="PF15913"/>
    </source>
</evidence>
<dbReference type="CDD" id="cd00064">
    <property type="entry name" value="FU"/>
    <property type="match status" value="1"/>
</dbReference>
<dbReference type="EMBL" id="GU076102">
    <property type="protein sequence ID" value="ACY92631.1"/>
    <property type="molecule type" value="mRNA"/>
</dbReference>
<comment type="similarity">
    <text evidence="2">Belongs to the R-spondin family.</text>
</comment>
<evidence type="ECO:0000313" key="14">
    <source>
        <dbReference type="Proteomes" id="UP000694865"/>
    </source>
</evidence>
<dbReference type="InterPro" id="IPR036383">
    <property type="entry name" value="TSP1_rpt_sf"/>
</dbReference>
<dbReference type="FunFam" id="2.20.100.10:FF:000028">
    <property type="entry name" value="R-spondin 2"/>
    <property type="match status" value="1"/>
</dbReference>
<evidence type="ECO:0000256" key="9">
    <source>
        <dbReference type="ARBA" id="ARBA00023180"/>
    </source>
</evidence>
<dbReference type="AlphaFoldDB" id="D1LXC5"/>
<keyword evidence="6" id="KW-0879">Wnt signaling pathway</keyword>
<keyword evidence="5" id="KW-0358">Heparin-binding</keyword>
<dbReference type="Proteomes" id="UP000694865">
    <property type="component" value="Unplaced"/>
</dbReference>
<feature type="signal peptide" evidence="11 15">
    <location>
        <begin position="1"/>
        <end position="23"/>
    </location>
</feature>
<keyword evidence="3" id="KW-0964">Secreted</keyword>
<dbReference type="InterPro" id="IPR009030">
    <property type="entry name" value="Growth_fac_rcpt_cys_sf"/>
</dbReference>
<dbReference type="Gene3D" id="2.20.100.10">
    <property type="entry name" value="Thrombospondin type-1 (TSP1) repeat"/>
    <property type="match status" value="1"/>
</dbReference>
<feature type="compositionally biased region" description="Basic residues" evidence="10">
    <location>
        <begin position="232"/>
        <end position="261"/>
    </location>
</feature>
<evidence type="ECO:0000256" key="2">
    <source>
        <dbReference type="ARBA" id="ARBA00007308"/>
    </source>
</evidence>
<dbReference type="RefSeq" id="NP_001161642.1">
    <property type="nucleotide sequence ID" value="NM_001168170.1"/>
</dbReference>
<dbReference type="InterPro" id="IPR006212">
    <property type="entry name" value="Furin_repeat"/>
</dbReference>
<reference evidence="13" key="1">
    <citation type="submission" date="2009-10" db="EMBL/GenBank/DDBJ databases">
        <authorList>
            <person name="Freeman R.M.Jr."/>
            <person name="Wu M.M."/>
            <person name="Gerhart J.J."/>
        </authorList>
    </citation>
    <scope>NUCLEOTIDE SEQUENCE</scope>
</reference>
<evidence type="ECO:0000256" key="4">
    <source>
        <dbReference type="ARBA" id="ARBA00022606"/>
    </source>
</evidence>
<evidence type="ECO:0000256" key="7">
    <source>
        <dbReference type="ARBA" id="ARBA00022729"/>
    </source>
</evidence>
<dbReference type="SMART" id="SM00209">
    <property type="entry name" value="TSP1"/>
    <property type="match status" value="1"/>
</dbReference>
<evidence type="ECO:0000256" key="3">
    <source>
        <dbReference type="ARBA" id="ARBA00022525"/>
    </source>
</evidence>
<dbReference type="SUPFAM" id="SSF57184">
    <property type="entry name" value="Growth factor receptor domain"/>
    <property type="match status" value="1"/>
</dbReference>
<dbReference type="GO" id="GO:0016055">
    <property type="term" value="P:Wnt signaling pathway"/>
    <property type="evidence" value="ECO:0007669"/>
    <property type="project" value="UniProtKB-KW"/>
</dbReference>
<keyword evidence="4" id="KW-0716">Sensory transduction</keyword>
<name>D1LXC5_SACKO</name>
<evidence type="ECO:0000256" key="5">
    <source>
        <dbReference type="ARBA" id="ARBA00022674"/>
    </source>
</evidence>
<proteinExistence type="evidence at transcript level"/>
<dbReference type="InterPro" id="IPR000884">
    <property type="entry name" value="TSP1_rpt"/>
</dbReference>
<feature type="compositionally biased region" description="Basic and acidic residues" evidence="10">
    <location>
        <begin position="219"/>
        <end position="231"/>
    </location>
</feature>
<dbReference type="SMART" id="SM00261">
    <property type="entry name" value="FU"/>
    <property type="match status" value="2"/>
</dbReference>
<comment type="subcellular location">
    <subcellularLocation>
        <location evidence="1">Secreted</location>
    </subcellularLocation>
</comment>
<dbReference type="PANTHER" id="PTHR46987:SF7">
    <property type="entry name" value="TNFR-CYS DOMAIN-CONTAINING PROTEIN"/>
    <property type="match status" value="1"/>
</dbReference>
<feature type="region of interest" description="Disordered" evidence="10">
    <location>
        <begin position="200"/>
        <end position="274"/>
    </location>
</feature>
<feature type="chain" id="PRO_5003024192" evidence="11 15">
    <location>
        <begin position="24"/>
        <end position="274"/>
    </location>
</feature>
<keyword evidence="9" id="KW-0325">Glycoprotein</keyword>
<accession>D1LXC5</accession>
<feature type="domain" description="R-spondin Fu-CRD" evidence="12">
    <location>
        <begin position="37"/>
        <end position="137"/>
    </location>
</feature>
<evidence type="ECO:0000256" key="1">
    <source>
        <dbReference type="ARBA" id="ARBA00004613"/>
    </source>
</evidence>
<evidence type="ECO:0000313" key="15">
    <source>
        <dbReference type="RefSeq" id="NP_001161642.1"/>
    </source>
</evidence>
<evidence type="ECO:0000256" key="10">
    <source>
        <dbReference type="SAM" id="MobiDB-lite"/>
    </source>
</evidence>
<dbReference type="InterPro" id="IPR043601">
    <property type="entry name" value="Rspo_Fu-CRD_dom"/>
</dbReference>
<dbReference type="Pfam" id="PF15913">
    <property type="entry name" value="Furin-like_2"/>
    <property type="match status" value="1"/>
</dbReference>
<evidence type="ECO:0000313" key="13">
    <source>
        <dbReference type="EMBL" id="ACY92631.1"/>
    </source>
</evidence>